<dbReference type="GO" id="GO:0004879">
    <property type="term" value="F:nuclear receptor activity"/>
    <property type="evidence" value="ECO:0007669"/>
    <property type="project" value="InterPro"/>
</dbReference>
<dbReference type="InterPro" id="IPR001628">
    <property type="entry name" value="Znf_hrmn_rcpt"/>
</dbReference>
<sequence length="1461" mass="157410">MATAAAALGSGCTPSLSTHLISGVKVSNIGVIDCSMNSTSSVTLNNSSIALNDKDINSTKIEKLLGNKSGGSSNNDVESYHSTGSSGNIGGRLKFFKNGKVILELARSKEGSKSRWISVPRKVFRTPSATSSTVTPTLATSIACNKNESLASLSFSDDNSSIQSSPWQRDHCWKQQSPRNGISNAMSFYYQRPKYIILTKVAYVIARRKRRRPHDTNVCPGNFIFESNKQMLEENQSAKILGTPTLLKQFHQHDLRKVNVKQDSDIKCKTRNNELNFGLINEEDGCSSSSTATLTGYDCIDDRMGAKTPTPSSNSSPHSPCHDKPFENKDPKEKQASATKDNTFTDLEHTDKVEHADLISTIEENERPGPTLNGNESEVSNVNTQSVKVYFKDEHDQRSDDKRFKNAKIRHKLNTIVQKLIDRMPLRLAQLSKLKQSVGPTNSFCGSTNPPSQKVSPSNASTTTRLVEYPQHHVSPRKRILREFEKVSLEDNSNLAGGKRSRAKSNASSSSTSPHHSIKSPNSRNNINASSNINQSVSCGNSSIRSSSTTYSKSETTESINTTAPTRLYSSYSIHSLLGGNVCSSTIPSGPNKITNETLGISSKGYHTQHQHISLQTNYSDPSYLRAMLASPNSPEQCNMGCGGKSPSTSASKKRSPPYVSPSHDIHINVDVGTLNNKTRCPSEQTNSVDTTSTILSGSHSHLPSQNKGFYVPYIPLSKYVPQTSTSVSTESTSSISPSSSGTLDARSPRHLSAFSRTSSPASISSGILANQSTSSIGNSRENSPPTSRATSDSPRDNIPRTVPKKTASIRRQFASPNVVALSIGSSSSGERHSEDIYSIQDHQTPVSLVNTCSSGNHQLLRGSPNNTVPSPLHPYYMYSPVASNDNSNQVPRSSPVSTSTFSVGPGGTNNSAAPAVAAASYIPSVLPTAYMNPYFALAALRQPQLWTHYGGLSLPLHLSSVAASASLRLSPPAFHTFAYSGVNAAMAAVVQQQQQQQQHLRIKKEPAQLLAAAAGSLLGNSGGAQRHLHSPHHHHPSSPQQQQQQPPPQLPPQALGNIAQLIHPASLQLRHPNREAAILFHVKNEVHQKVAAAQLMQPGAAAAAAAAAQRMVWVSNARINGVKPEVIGGPLGGLRPGGPAQSPSPHHSSSSSSSQLSPQTPSQTPPRGTPTVIMGESCGVRTMVWGYEPAAPTAGPSPTHGGNSNSGSGGLHQTPPSTPQHPHGQQQHQQPPSSMSSLSQQSHHSSQSSLQSASSPSAGSITPTHTPGPSPQNNEEAAQLLLSLGQTRIQDVRPRPHQFRTPHALNMERLWAGDYSQLPPGQIHALNLSAQQQWGSTNATGMNRGLDVPHEPTDEDDQPLVCMICEDKATGLHYGIITCEGCKGFFKRTVQNRRVYTCVADGTCEITKAQRNRCQYCRFKKCIEQGMVLQAVREDRMPGGRNSGAVYNLYKVKYKKHKKS</sequence>
<feature type="compositionally biased region" description="Low complexity" evidence="10">
    <location>
        <begin position="1138"/>
        <end position="1163"/>
    </location>
</feature>
<organism evidence="13">
    <name type="scientific">Zeugodacus cucurbitae</name>
    <name type="common">Melon fruit fly</name>
    <name type="synonym">Bactrocera cucurbitae</name>
    <dbReference type="NCBI Taxonomy" id="28588"/>
    <lineage>
        <taxon>Eukaryota</taxon>
        <taxon>Metazoa</taxon>
        <taxon>Ecdysozoa</taxon>
        <taxon>Arthropoda</taxon>
        <taxon>Hexapoda</taxon>
        <taxon>Insecta</taxon>
        <taxon>Pterygota</taxon>
        <taxon>Neoptera</taxon>
        <taxon>Endopterygota</taxon>
        <taxon>Diptera</taxon>
        <taxon>Brachycera</taxon>
        <taxon>Muscomorpha</taxon>
        <taxon>Tephritoidea</taxon>
        <taxon>Tephritidae</taxon>
        <taxon>Zeugodacus</taxon>
        <taxon>Zeugodacus</taxon>
    </lineage>
</organism>
<dbReference type="EMBL" id="GBXI01010556">
    <property type="protein sequence ID" value="JAD03736.1"/>
    <property type="molecule type" value="Transcribed_RNA"/>
</dbReference>
<keyword evidence="5" id="KW-0805">Transcription regulation</keyword>
<dbReference type="EMBL" id="GBXI01005381">
    <property type="protein sequence ID" value="JAD08911.1"/>
    <property type="molecule type" value="Transcribed_RNA"/>
</dbReference>
<feature type="compositionally biased region" description="Polar residues" evidence="10">
    <location>
        <begin position="674"/>
        <end position="703"/>
    </location>
</feature>
<feature type="compositionally biased region" description="Basic residues" evidence="10">
    <location>
        <begin position="1027"/>
        <end position="1037"/>
    </location>
</feature>
<dbReference type="CDD" id="cd07168">
    <property type="entry name" value="NR_DBD_DHR4_like"/>
    <property type="match status" value="1"/>
</dbReference>
<feature type="domain" description="Nuclear receptor" evidence="11">
    <location>
        <begin position="1360"/>
        <end position="1435"/>
    </location>
</feature>
<evidence type="ECO:0000256" key="10">
    <source>
        <dbReference type="SAM" id="MobiDB-lite"/>
    </source>
</evidence>
<keyword evidence="9" id="KW-0539">Nucleus</keyword>
<reference evidence="13" key="1">
    <citation type="submission" date="2014-11" db="EMBL/GenBank/DDBJ databases">
        <authorList>
            <person name="Geib S."/>
        </authorList>
    </citation>
    <scope>NUCLEOTIDE SEQUENCE</scope>
</reference>
<feature type="region of interest" description="Disordered" evidence="10">
    <location>
        <begin position="438"/>
        <end position="478"/>
    </location>
</feature>
<gene>
    <name evidence="13" type="primary">Hr4_3</name>
    <name evidence="14" type="synonym">Hr4_0</name>
    <name evidence="12" type="synonym">Hr4_1</name>
    <name evidence="15" type="synonym">Hr4_4</name>
    <name evidence="15" type="ORF">g.37632</name>
    <name evidence="14" type="ORF">g.37646</name>
    <name evidence="12" type="ORF">g.37655</name>
    <name evidence="13" type="ORF">g.37661</name>
</gene>
<accession>A0A0A1XD92</accession>
<keyword evidence="8 13" id="KW-0675">Receptor</keyword>
<evidence type="ECO:0000256" key="5">
    <source>
        <dbReference type="ARBA" id="ARBA00023015"/>
    </source>
</evidence>
<feature type="compositionally biased region" description="Basic and acidic residues" evidence="10">
    <location>
        <begin position="320"/>
        <end position="335"/>
    </location>
</feature>
<dbReference type="PRINTS" id="PR00047">
    <property type="entry name" value="STROIDFINGER"/>
</dbReference>
<feature type="non-terminal residue" evidence="13">
    <location>
        <position position="1461"/>
    </location>
</feature>
<dbReference type="GO" id="GO:0008270">
    <property type="term" value="F:zinc ion binding"/>
    <property type="evidence" value="ECO:0007669"/>
    <property type="project" value="UniProtKB-KW"/>
</dbReference>
<dbReference type="GO" id="GO:0090575">
    <property type="term" value="C:RNA polymerase II transcription regulator complex"/>
    <property type="evidence" value="ECO:0007669"/>
    <property type="project" value="TreeGrafter"/>
</dbReference>
<dbReference type="SMART" id="SM00399">
    <property type="entry name" value="ZnF_C4"/>
    <property type="match status" value="1"/>
</dbReference>
<feature type="region of interest" description="Disordered" evidence="10">
    <location>
        <begin position="635"/>
        <end position="703"/>
    </location>
</feature>
<evidence type="ECO:0000256" key="1">
    <source>
        <dbReference type="ARBA" id="ARBA00004123"/>
    </source>
</evidence>
<protein>
    <submittedName>
        <fullName evidence="13">Hormone receptor 4</fullName>
    </submittedName>
</protein>
<dbReference type="GO" id="GO:0000978">
    <property type="term" value="F:RNA polymerase II cis-regulatory region sequence-specific DNA binding"/>
    <property type="evidence" value="ECO:0007669"/>
    <property type="project" value="TreeGrafter"/>
</dbReference>
<dbReference type="PANTHER" id="PTHR24086">
    <property type="entry name" value="NUCLEAR RECEPTOR SUBFAMILY 5 GROUP A"/>
    <property type="match status" value="1"/>
</dbReference>
<evidence type="ECO:0000256" key="6">
    <source>
        <dbReference type="ARBA" id="ARBA00023125"/>
    </source>
</evidence>
<dbReference type="Pfam" id="PF00105">
    <property type="entry name" value="zf-C4"/>
    <property type="match status" value="1"/>
</dbReference>
<feature type="compositionally biased region" description="Polar residues" evidence="10">
    <location>
        <begin position="438"/>
        <end position="465"/>
    </location>
</feature>
<dbReference type="Gene3D" id="3.30.50.10">
    <property type="entry name" value="Erythroid Transcription Factor GATA-1, subunit A"/>
    <property type="match status" value="1"/>
</dbReference>
<feature type="region of interest" description="Disordered" evidence="10">
    <location>
        <begin position="728"/>
        <end position="812"/>
    </location>
</feature>
<evidence type="ECO:0000313" key="13">
    <source>
        <dbReference type="EMBL" id="JAD08911.1"/>
    </source>
</evidence>
<evidence type="ECO:0000256" key="4">
    <source>
        <dbReference type="ARBA" id="ARBA00022833"/>
    </source>
</evidence>
<reference evidence="13" key="2">
    <citation type="journal article" date="2015" name="Gigascience">
        <title>Reconstructing a comprehensive transcriptome assembly of a white-pupal translocated strain of the pest fruit fly Bactrocera cucurbitae.</title>
        <authorList>
            <person name="Sim S.B."/>
            <person name="Calla B."/>
            <person name="Hall B."/>
            <person name="DeRego T."/>
            <person name="Geib S.M."/>
        </authorList>
    </citation>
    <scope>NUCLEOTIDE SEQUENCE</scope>
</reference>
<feature type="region of interest" description="Disordered" evidence="10">
    <location>
        <begin position="1022"/>
        <end position="1055"/>
    </location>
</feature>
<dbReference type="PROSITE" id="PS51030">
    <property type="entry name" value="NUCLEAR_REC_DBD_2"/>
    <property type="match status" value="1"/>
</dbReference>
<keyword evidence="7" id="KW-0804">Transcription</keyword>
<evidence type="ECO:0000259" key="11">
    <source>
        <dbReference type="PROSITE" id="PS51030"/>
    </source>
</evidence>
<keyword evidence="2" id="KW-0479">Metal-binding</keyword>
<dbReference type="SUPFAM" id="SSF57716">
    <property type="entry name" value="Glucocorticoid receptor-like (DNA-binding domain)"/>
    <property type="match status" value="1"/>
</dbReference>
<dbReference type="GO" id="GO:0009888">
    <property type="term" value="P:tissue development"/>
    <property type="evidence" value="ECO:0007669"/>
    <property type="project" value="TreeGrafter"/>
</dbReference>
<evidence type="ECO:0000313" key="14">
    <source>
        <dbReference type="EMBL" id="JAD09522.1"/>
    </source>
</evidence>
<feature type="compositionally biased region" description="Low complexity" evidence="10">
    <location>
        <begin position="1202"/>
        <end position="1261"/>
    </location>
</feature>
<feature type="compositionally biased region" description="Low complexity" evidence="10">
    <location>
        <begin position="728"/>
        <end position="743"/>
    </location>
</feature>
<dbReference type="EMBL" id="GBXI01002821">
    <property type="protein sequence ID" value="JAD11471.1"/>
    <property type="molecule type" value="Transcribed_RNA"/>
</dbReference>
<keyword evidence="3" id="KW-0863">Zinc-finger</keyword>
<feature type="region of interest" description="Disordered" evidence="10">
    <location>
        <begin position="1190"/>
        <end position="1275"/>
    </location>
</feature>
<dbReference type="EMBL" id="GBXI01004770">
    <property type="protein sequence ID" value="JAD09522.1"/>
    <property type="molecule type" value="Transcribed_RNA"/>
</dbReference>
<evidence type="ECO:0000256" key="7">
    <source>
        <dbReference type="ARBA" id="ARBA00023163"/>
    </source>
</evidence>
<feature type="region of interest" description="Disordered" evidence="10">
    <location>
        <begin position="492"/>
        <end position="560"/>
    </location>
</feature>
<feature type="compositionally biased region" description="Polar residues" evidence="10">
    <location>
        <begin position="755"/>
        <end position="793"/>
    </location>
</feature>
<evidence type="ECO:0000256" key="9">
    <source>
        <dbReference type="ARBA" id="ARBA00023242"/>
    </source>
</evidence>
<feature type="compositionally biased region" description="Low complexity" evidence="10">
    <location>
        <begin position="504"/>
        <end position="559"/>
    </location>
</feature>
<dbReference type="FunFam" id="3.30.50.10:FF:000006">
    <property type="entry name" value="Nuclear receptor subfamily 5 group A member"/>
    <property type="match status" value="1"/>
</dbReference>
<keyword evidence="6" id="KW-0238">DNA-binding</keyword>
<feature type="region of interest" description="Disordered" evidence="10">
    <location>
        <begin position="305"/>
        <end position="343"/>
    </location>
</feature>
<feature type="region of interest" description="Disordered" evidence="10">
    <location>
        <begin position="884"/>
        <end position="903"/>
    </location>
</feature>
<dbReference type="GO" id="GO:0009755">
    <property type="term" value="P:hormone-mediated signaling pathway"/>
    <property type="evidence" value="ECO:0007669"/>
    <property type="project" value="TreeGrafter"/>
</dbReference>
<name>A0A0A1XD92_ZEUCU</name>
<comment type="subcellular location">
    <subcellularLocation>
        <location evidence="1">Nucleus</location>
    </subcellularLocation>
</comment>
<evidence type="ECO:0000256" key="3">
    <source>
        <dbReference type="ARBA" id="ARBA00022771"/>
    </source>
</evidence>
<feature type="region of interest" description="Disordered" evidence="10">
    <location>
        <begin position="1129"/>
        <end position="1175"/>
    </location>
</feature>
<feature type="compositionally biased region" description="Low complexity" evidence="10">
    <location>
        <begin position="308"/>
        <end position="319"/>
    </location>
</feature>
<evidence type="ECO:0000256" key="8">
    <source>
        <dbReference type="ARBA" id="ARBA00023170"/>
    </source>
</evidence>
<dbReference type="PANTHER" id="PTHR24086:SF15">
    <property type="entry name" value="NUCLEAR HORMONE RECEPTOR FTZ-F1"/>
    <property type="match status" value="1"/>
</dbReference>
<keyword evidence="4" id="KW-0862">Zinc</keyword>
<evidence type="ECO:0000313" key="12">
    <source>
        <dbReference type="EMBL" id="JAD03736.1"/>
    </source>
</evidence>
<evidence type="ECO:0000313" key="15">
    <source>
        <dbReference type="EMBL" id="JAD11471.1"/>
    </source>
</evidence>
<dbReference type="InterPro" id="IPR016355">
    <property type="entry name" value="NR5-like"/>
</dbReference>
<evidence type="ECO:0000256" key="2">
    <source>
        <dbReference type="ARBA" id="ARBA00022723"/>
    </source>
</evidence>
<dbReference type="PROSITE" id="PS00031">
    <property type="entry name" value="NUCLEAR_REC_DBD_1"/>
    <property type="match status" value="1"/>
</dbReference>
<dbReference type="InterPro" id="IPR013088">
    <property type="entry name" value="Znf_NHR/GATA"/>
</dbReference>
<feature type="compositionally biased region" description="Polar residues" evidence="10">
    <location>
        <begin position="1262"/>
        <end position="1275"/>
    </location>
</feature>
<proteinExistence type="predicted"/>